<organism evidence="2 3">
    <name type="scientific">Parasedimentitalea huanghaiensis</name>
    <dbReference type="NCBI Taxonomy" id="2682100"/>
    <lineage>
        <taxon>Bacteria</taxon>
        <taxon>Pseudomonadati</taxon>
        <taxon>Pseudomonadota</taxon>
        <taxon>Alphaproteobacteria</taxon>
        <taxon>Rhodobacterales</taxon>
        <taxon>Paracoccaceae</taxon>
        <taxon>Parasedimentitalea</taxon>
    </lineage>
</organism>
<dbReference type="InterPro" id="IPR011009">
    <property type="entry name" value="Kinase-like_dom_sf"/>
</dbReference>
<dbReference type="Gene3D" id="3.90.1200.10">
    <property type="match status" value="1"/>
</dbReference>
<dbReference type="InterPro" id="IPR002575">
    <property type="entry name" value="Aminoglycoside_PTrfase"/>
</dbReference>
<evidence type="ECO:0000313" key="3">
    <source>
        <dbReference type="Proteomes" id="UP000478892"/>
    </source>
</evidence>
<dbReference type="EMBL" id="WQLV01000001">
    <property type="protein sequence ID" value="MVO14850.1"/>
    <property type="molecule type" value="Genomic_DNA"/>
</dbReference>
<gene>
    <name evidence="2" type="ORF">GO984_03425</name>
</gene>
<sequence length="329" mass="38259">MRIGSHMVNLCNYDETLISKFIHEFKESLHSSPELGYSCIYRSSTFPKSRQVFGTTTEDGRTFAIKIDTENDNGRLEKEFGVLKELFPYFQEKEQTQVIKPIYLSPGGQFHVTEFVDHKTAMQVIYSSKVHTQAGQAYRRAGQWLHELHSFKHARRDRFWFDWMFEEIDAILCTAIPQASASEYRPYLEQMHRDAIQLGNCEDTVVFSHGDFHCDNLILGRGVTYGLDFTEVSEKLAVYDIVDFLKADVFRVGTADEIDRSGILTHNKDMFFRKYRHPVNHDILDFCIRGRLLIDWLKVSKDHYARSSFLRKKFACLGDRLSLAFCSSI</sequence>
<dbReference type="Pfam" id="PF01636">
    <property type="entry name" value="APH"/>
    <property type="match status" value="1"/>
</dbReference>
<evidence type="ECO:0000313" key="2">
    <source>
        <dbReference type="EMBL" id="MVO14850.1"/>
    </source>
</evidence>
<dbReference type="Proteomes" id="UP000478892">
    <property type="component" value="Unassembled WGS sequence"/>
</dbReference>
<comment type="caution">
    <text evidence="2">The sequence shown here is derived from an EMBL/GenBank/DDBJ whole genome shotgun (WGS) entry which is preliminary data.</text>
</comment>
<reference evidence="2 3" key="1">
    <citation type="submission" date="2019-12" db="EMBL/GenBank/DDBJ databases">
        <authorList>
            <person name="Zhang Y.-J."/>
        </authorList>
    </citation>
    <scope>NUCLEOTIDE SEQUENCE [LARGE SCALE GENOMIC DNA]</scope>
    <source>
        <strain evidence="2 3">CY05</strain>
    </source>
</reference>
<accession>A0A6L6WBC9</accession>
<feature type="domain" description="Aminoglycoside phosphotransferase" evidence="1">
    <location>
        <begin position="57"/>
        <end position="250"/>
    </location>
</feature>
<proteinExistence type="predicted"/>
<evidence type="ECO:0000259" key="1">
    <source>
        <dbReference type="Pfam" id="PF01636"/>
    </source>
</evidence>
<keyword evidence="3" id="KW-1185">Reference proteome</keyword>
<dbReference type="SUPFAM" id="SSF56112">
    <property type="entry name" value="Protein kinase-like (PK-like)"/>
    <property type="match status" value="1"/>
</dbReference>
<keyword evidence="2" id="KW-0808">Transferase</keyword>
<protein>
    <submittedName>
        <fullName evidence="2">Phosphotransferase</fullName>
    </submittedName>
</protein>
<dbReference type="GO" id="GO:0016740">
    <property type="term" value="F:transferase activity"/>
    <property type="evidence" value="ECO:0007669"/>
    <property type="project" value="UniProtKB-KW"/>
</dbReference>
<dbReference type="RefSeq" id="WP_167740204.1">
    <property type="nucleotide sequence ID" value="NZ_WQLV01000001.1"/>
</dbReference>
<name>A0A6L6WBC9_9RHOB</name>
<dbReference type="AlphaFoldDB" id="A0A6L6WBC9"/>